<organism evidence="2 3">
    <name type="scientific">Streblomastix strix</name>
    <dbReference type="NCBI Taxonomy" id="222440"/>
    <lineage>
        <taxon>Eukaryota</taxon>
        <taxon>Metamonada</taxon>
        <taxon>Preaxostyla</taxon>
        <taxon>Oxymonadida</taxon>
        <taxon>Streblomastigidae</taxon>
        <taxon>Streblomastix</taxon>
    </lineage>
</organism>
<feature type="region of interest" description="Disordered" evidence="1">
    <location>
        <begin position="42"/>
        <end position="65"/>
    </location>
</feature>
<feature type="compositionally biased region" description="Polar residues" evidence="1">
    <location>
        <begin position="11"/>
        <end position="21"/>
    </location>
</feature>
<dbReference type="Proteomes" id="UP000324800">
    <property type="component" value="Unassembled WGS sequence"/>
</dbReference>
<dbReference type="EMBL" id="SNRW01009892">
    <property type="protein sequence ID" value="KAA6377343.1"/>
    <property type="molecule type" value="Genomic_DNA"/>
</dbReference>
<evidence type="ECO:0000313" key="3">
    <source>
        <dbReference type="Proteomes" id="UP000324800"/>
    </source>
</evidence>
<feature type="region of interest" description="Disordered" evidence="1">
    <location>
        <begin position="1"/>
        <end position="23"/>
    </location>
</feature>
<dbReference type="AlphaFoldDB" id="A0A5J4V483"/>
<gene>
    <name evidence="2" type="ORF">EZS28_027128</name>
</gene>
<comment type="caution">
    <text evidence="2">The sequence shown here is derived from an EMBL/GenBank/DDBJ whole genome shotgun (WGS) entry which is preliminary data.</text>
</comment>
<accession>A0A5J4V483</accession>
<protein>
    <submittedName>
        <fullName evidence="2">Uncharacterized protein</fullName>
    </submittedName>
</protein>
<evidence type="ECO:0000256" key="1">
    <source>
        <dbReference type="SAM" id="MobiDB-lite"/>
    </source>
</evidence>
<reference evidence="2 3" key="1">
    <citation type="submission" date="2019-03" db="EMBL/GenBank/DDBJ databases">
        <title>Single cell metagenomics reveals metabolic interactions within the superorganism composed of flagellate Streblomastix strix and complex community of Bacteroidetes bacteria on its surface.</title>
        <authorList>
            <person name="Treitli S.C."/>
            <person name="Kolisko M."/>
            <person name="Husnik F."/>
            <person name="Keeling P."/>
            <person name="Hampl V."/>
        </authorList>
    </citation>
    <scope>NUCLEOTIDE SEQUENCE [LARGE SCALE GENOMIC DNA]</scope>
    <source>
        <strain evidence="2">ST1C</strain>
    </source>
</reference>
<evidence type="ECO:0000313" key="2">
    <source>
        <dbReference type="EMBL" id="KAA6377343.1"/>
    </source>
</evidence>
<sequence length="182" mass="21155">MEENSGCECSEQGNTNNSFQDEWNRSSERFDQERKLGNKLRSKISLSPPNCNSTSQTIPSIQSNGKSIPIQSNAIWNTTFPNLLRTSLSNGLNEDTERIRYKNIKLRRRSVSPTLRQKQIENADVNYYEHFRRVRMDYSTGKMRNKTQTIDKFPRMVLEFEQNVSEGNYDELNGNLEFCGIL</sequence>
<name>A0A5J4V483_9EUKA</name>
<feature type="compositionally biased region" description="Polar residues" evidence="1">
    <location>
        <begin position="44"/>
        <end position="65"/>
    </location>
</feature>
<proteinExistence type="predicted"/>